<feature type="region of interest" description="Disordered" evidence="1">
    <location>
        <begin position="1"/>
        <end position="49"/>
    </location>
</feature>
<dbReference type="Proteomes" id="UP000250235">
    <property type="component" value="Unassembled WGS sequence"/>
</dbReference>
<protein>
    <submittedName>
        <fullName evidence="2">Uncharacterized protein</fullName>
    </submittedName>
</protein>
<sequence>MGPISYIGPKTSRAARDRPEQNSRKKSTVTISPEHRRAAAATNKIASRTSAVHHALDCAASARTWQPTTSFLTRPAADEQRNNLRGQWPEICHPARNGAQHRATTCMR</sequence>
<feature type="region of interest" description="Disordered" evidence="1">
    <location>
        <begin position="87"/>
        <end position="108"/>
    </location>
</feature>
<dbReference type="AlphaFoldDB" id="A0A2Z7D5D9"/>
<feature type="compositionally biased region" description="Basic and acidic residues" evidence="1">
    <location>
        <begin position="14"/>
        <end position="23"/>
    </location>
</feature>
<keyword evidence="3" id="KW-1185">Reference proteome</keyword>
<reference evidence="2 3" key="1">
    <citation type="journal article" date="2015" name="Proc. Natl. Acad. Sci. U.S.A.">
        <title>The resurrection genome of Boea hygrometrica: A blueprint for survival of dehydration.</title>
        <authorList>
            <person name="Xiao L."/>
            <person name="Yang G."/>
            <person name="Zhang L."/>
            <person name="Yang X."/>
            <person name="Zhao S."/>
            <person name="Ji Z."/>
            <person name="Zhou Q."/>
            <person name="Hu M."/>
            <person name="Wang Y."/>
            <person name="Chen M."/>
            <person name="Xu Y."/>
            <person name="Jin H."/>
            <person name="Xiao X."/>
            <person name="Hu G."/>
            <person name="Bao F."/>
            <person name="Hu Y."/>
            <person name="Wan P."/>
            <person name="Li L."/>
            <person name="Deng X."/>
            <person name="Kuang T."/>
            <person name="Xiang C."/>
            <person name="Zhu J.K."/>
            <person name="Oliver M.J."/>
            <person name="He Y."/>
        </authorList>
    </citation>
    <scope>NUCLEOTIDE SEQUENCE [LARGE SCALE GENOMIC DNA]</scope>
    <source>
        <strain evidence="3">cv. XS01</strain>
    </source>
</reference>
<dbReference type="EMBL" id="KQ989594">
    <property type="protein sequence ID" value="KZV54147.1"/>
    <property type="molecule type" value="Genomic_DNA"/>
</dbReference>
<gene>
    <name evidence="2" type="ORF">F511_09982</name>
</gene>
<name>A0A2Z7D5D9_9LAMI</name>
<evidence type="ECO:0000313" key="2">
    <source>
        <dbReference type="EMBL" id="KZV54147.1"/>
    </source>
</evidence>
<accession>A0A2Z7D5D9</accession>
<evidence type="ECO:0000256" key="1">
    <source>
        <dbReference type="SAM" id="MobiDB-lite"/>
    </source>
</evidence>
<evidence type="ECO:0000313" key="3">
    <source>
        <dbReference type="Proteomes" id="UP000250235"/>
    </source>
</evidence>
<organism evidence="2 3">
    <name type="scientific">Dorcoceras hygrometricum</name>
    <dbReference type="NCBI Taxonomy" id="472368"/>
    <lineage>
        <taxon>Eukaryota</taxon>
        <taxon>Viridiplantae</taxon>
        <taxon>Streptophyta</taxon>
        <taxon>Embryophyta</taxon>
        <taxon>Tracheophyta</taxon>
        <taxon>Spermatophyta</taxon>
        <taxon>Magnoliopsida</taxon>
        <taxon>eudicotyledons</taxon>
        <taxon>Gunneridae</taxon>
        <taxon>Pentapetalae</taxon>
        <taxon>asterids</taxon>
        <taxon>lamiids</taxon>
        <taxon>Lamiales</taxon>
        <taxon>Gesneriaceae</taxon>
        <taxon>Didymocarpoideae</taxon>
        <taxon>Trichosporeae</taxon>
        <taxon>Loxocarpinae</taxon>
        <taxon>Dorcoceras</taxon>
    </lineage>
</organism>
<proteinExistence type="predicted"/>